<reference evidence="2" key="1">
    <citation type="submission" date="2019-05" db="EMBL/GenBank/DDBJ databases">
        <title>Annotation for the trematode Paragonimus heterotremus.</title>
        <authorList>
            <person name="Choi Y.-J."/>
        </authorList>
    </citation>
    <scope>NUCLEOTIDE SEQUENCE</scope>
    <source>
        <strain evidence="2">LC</strain>
    </source>
</reference>
<evidence type="ECO:0000313" key="2">
    <source>
        <dbReference type="EMBL" id="KAF5403665.1"/>
    </source>
</evidence>
<keyword evidence="1" id="KW-0732">Signal</keyword>
<organism evidence="2 3">
    <name type="scientific">Paragonimus heterotremus</name>
    <dbReference type="NCBI Taxonomy" id="100268"/>
    <lineage>
        <taxon>Eukaryota</taxon>
        <taxon>Metazoa</taxon>
        <taxon>Spiralia</taxon>
        <taxon>Lophotrochozoa</taxon>
        <taxon>Platyhelminthes</taxon>
        <taxon>Trematoda</taxon>
        <taxon>Digenea</taxon>
        <taxon>Plagiorchiida</taxon>
        <taxon>Troglotremata</taxon>
        <taxon>Troglotrematidae</taxon>
        <taxon>Paragonimus</taxon>
    </lineage>
</organism>
<evidence type="ECO:0000313" key="3">
    <source>
        <dbReference type="Proteomes" id="UP000748531"/>
    </source>
</evidence>
<dbReference type="AlphaFoldDB" id="A0A8J4SRW2"/>
<evidence type="ECO:0000256" key="1">
    <source>
        <dbReference type="SAM" id="SignalP"/>
    </source>
</evidence>
<accession>A0A8J4SRW2</accession>
<proteinExistence type="predicted"/>
<feature type="chain" id="PRO_5035159607" evidence="1">
    <location>
        <begin position="23"/>
        <end position="115"/>
    </location>
</feature>
<protein>
    <submittedName>
        <fullName evidence="2">Uncharacterized protein</fullName>
    </submittedName>
</protein>
<comment type="caution">
    <text evidence="2">The sequence shown here is derived from an EMBL/GenBank/DDBJ whole genome shotgun (WGS) entry which is preliminary data.</text>
</comment>
<feature type="signal peptide" evidence="1">
    <location>
        <begin position="1"/>
        <end position="22"/>
    </location>
</feature>
<dbReference type="Proteomes" id="UP000748531">
    <property type="component" value="Unassembled WGS sequence"/>
</dbReference>
<gene>
    <name evidence="2" type="ORF">PHET_02760</name>
</gene>
<name>A0A8J4SRW2_9TREM</name>
<sequence length="115" mass="12841">MKLNHSILACTLYVWLLTGIYSLRFGPDCNNMVKNIVQECVSRFYSTLWCGPPGGDGLETLIRNCHDCPSCKLPYQRCVASKLSTGPVSQCSVAQPLLKSLRRSLSSSRYFTKCN</sequence>
<keyword evidence="3" id="KW-1185">Reference proteome</keyword>
<dbReference type="EMBL" id="LUCH01001104">
    <property type="protein sequence ID" value="KAF5403665.1"/>
    <property type="molecule type" value="Genomic_DNA"/>
</dbReference>